<protein>
    <recommendedName>
        <fullName evidence="3">Lipoprotein</fullName>
    </recommendedName>
</protein>
<dbReference type="AlphaFoldDB" id="A0A1M5J4N3"/>
<dbReference type="EMBL" id="FQUC01000022">
    <property type="protein sequence ID" value="SHG35578.1"/>
    <property type="molecule type" value="Genomic_DNA"/>
</dbReference>
<dbReference type="Proteomes" id="UP000184480">
    <property type="component" value="Unassembled WGS sequence"/>
</dbReference>
<accession>A0A1M5J4N3</accession>
<keyword evidence="2" id="KW-1185">Reference proteome</keyword>
<dbReference type="PROSITE" id="PS51257">
    <property type="entry name" value="PROKAR_LIPOPROTEIN"/>
    <property type="match status" value="1"/>
</dbReference>
<gene>
    <name evidence="1" type="ORF">SAMN05444362_1228</name>
</gene>
<organism evidence="1 2">
    <name type="scientific">Dysgonomonas macrotermitis</name>
    <dbReference type="NCBI Taxonomy" id="1346286"/>
    <lineage>
        <taxon>Bacteria</taxon>
        <taxon>Pseudomonadati</taxon>
        <taxon>Bacteroidota</taxon>
        <taxon>Bacteroidia</taxon>
        <taxon>Bacteroidales</taxon>
        <taxon>Dysgonomonadaceae</taxon>
        <taxon>Dysgonomonas</taxon>
    </lineage>
</organism>
<evidence type="ECO:0000313" key="2">
    <source>
        <dbReference type="Proteomes" id="UP000184480"/>
    </source>
</evidence>
<evidence type="ECO:0000313" key="1">
    <source>
        <dbReference type="EMBL" id="SHG35578.1"/>
    </source>
</evidence>
<reference evidence="2" key="1">
    <citation type="submission" date="2016-11" db="EMBL/GenBank/DDBJ databases">
        <authorList>
            <person name="Varghese N."/>
            <person name="Submissions S."/>
        </authorList>
    </citation>
    <scope>NUCLEOTIDE SEQUENCE [LARGE SCALE GENOMIC DNA]</scope>
    <source>
        <strain evidence="2">DSM 27370</strain>
    </source>
</reference>
<evidence type="ECO:0008006" key="3">
    <source>
        <dbReference type="Google" id="ProtNLM"/>
    </source>
</evidence>
<name>A0A1M5J4N3_9BACT</name>
<sequence>MYKKFDNMKRTIKIYLTAVILLTLLVGCNDKPFSGIVVDKEYIPVHKERRHRRVGKIHSSRRQCPLNGSYM</sequence>
<proteinExistence type="predicted"/>